<evidence type="ECO:0000259" key="2">
    <source>
        <dbReference type="Pfam" id="PF15477"/>
    </source>
</evidence>
<dbReference type="AlphaFoldDB" id="A0A0B6YBV9"/>
<dbReference type="PANTHER" id="PTHR22426">
    <property type="entry name" value="ARGININE_SERINE-RICH COILED-COIL PROTEIN 2"/>
    <property type="match status" value="1"/>
</dbReference>
<feature type="compositionally biased region" description="Polar residues" evidence="1">
    <location>
        <begin position="67"/>
        <end position="76"/>
    </location>
</feature>
<name>A0A0B6YBV9_9EUPU</name>
<reference evidence="3" key="1">
    <citation type="submission" date="2014-12" db="EMBL/GenBank/DDBJ databases">
        <title>Insight into the proteome of Arion vulgaris.</title>
        <authorList>
            <person name="Aradska J."/>
            <person name="Bulat T."/>
            <person name="Smidak R."/>
            <person name="Sarate P."/>
            <person name="Gangsoo J."/>
            <person name="Sialana F."/>
            <person name="Bilban M."/>
            <person name="Lubec G."/>
        </authorList>
    </citation>
    <scope>NUCLEOTIDE SEQUENCE</scope>
    <source>
        <tissue evidence="3">Skin</tissue>
    </source>
</reference>
<dbReference type="EMBL" id="HACG01006446">
    <property type="protein sequence ID" value="CEK53311.1"/>
    <property type="molecule type" value="Transcribed_RNA"/>
</dbReference>
<protein>
    <recommendedName>
        <fullName evidence="2">Small acidic protein-like domain-containing protein</fullName>
    </recommendedName>
</protein>
<feature type="compositionally biased region" description="Polar residues" evidence="1">
    <location>
        <begin position="12"/>
        <end position="21"/>
    </location>
</feature>
<sequence>ISQDEMNCIAKEQNNSVTSELDSTRHHKKRSKLEDSSLSADNIKQAQDKLSKEVNDDSSISHKNDADSTSGLPHVNETTASGCTALVQGQWQGNLFESSERQNKFLRLLGGMKKSVDSNESTGETKKELTGAVNNTKKKGLFGSLTSMTSTGSSTAVNQALSAKAADSLNQKLEEEYNRAMNFKLTVKRGTGFGFVADPSEGKTFHIDVHKSKSIKFDD</sequence>
<feature type="compositionally biased region" description="Basic and acidic residues" evidence="1">
    <location>
        <begin position="46"/>
        <end position="66"/>
    </location>
</feature>
<feature type="non-terminal residue" evidence="3">
    <location>
        <position position="1"/>
    </location>
</feature>
<feature type="domain" description="Small acidic protein-like" evidence="2">
    <location>
        <begin position="91"/>
        <end position="194"/>
    </location>
</feature>
<organism evidence="3">
    <name type="scientific">Arion vulgaris</name>
    <dbReference type="NCBI Taxonomy" id="1028688"/>
    <lineage>
        <taxon>Eukaryota</taxon>
        <taxon>Metazoa</taxon>
        <taxon>Spiralia</taxon>
        <taxon>Lophotrochozoa</taxon>
        <taxon>Mollusca</taxon>
        <taxon>Gastropoda</taxon>
        <taxon>Heterobranchia</taxon>
        <taxon>Euthyneura</taxon>
        <taxon>Panpulmonata</taxon>
        <taxon>Eupulmonata</taxon>
        <taxon>Stylommatophora</taxon>
        <taxon>Helicina</taxon>
        <taxon>Arionoidea</taxon>
        <taxon>Arionidae</taxon>
        <taxon>Arion</taxon>
    </lineage>
</organism>
<evidence type="ECO:0000313" key="3">
    <source>
        <dbReference type="EMBL" id="CEK53311.1"/>
    </source>
</evidence>
<gene>
    <name evidence="3" type="primary">ORF19839</name>
</gene>
<feature type="compositionally biased region" description="Polar residues" evidence="1">
    <location>
        <begin position="36"/>
        <end position="45"/>
    </location>
</feature>
<proteinExistence type="predicted"/>
<accession>A0A0B6YBV9</accession>
<dbReference type="PANTHER" id="PTHR22426:SF1">
    <property type="entry name" value="LYSINE-RICH NUCLEOLAR PROTEIN 1"/>
    <property type="match status" value="1"/>
</dbReference>
<evidence type="ECO:0000256" key="1">
    <source>
        <dbReference type="SAM" id="MobiDB-lite"/>
    </source>
</evidence>
<dbReference type="InterPro" id="IPR028124">
    <property type="entry name" value="SMAP_dom"/>
</dbReference>
<feature type="region of interest" description="Disordered" evidence="1">
    <location>
        <begin position="1"/>
        <end position="76"/>
    </location>
</feature>
<dbReference type="Pfam" id="PF15477">
    <property type="entry name" value="SMAP"/>
    <property type="match status" value="1"/>
</dbReference>